<dbReference type="PROSITE" id="PS50850">
    <property type="entry name" value="MFS"/>
    <property type="match status" value="1"/>
</dbReference>
<evidence type="ECO:0000259" key="8">
    <source>
        <dbReference type="PROSITE" id="PS50850"/>
    </source>
</evidence>
<keyword evidence="10" id="KW-1185">Reference proteome</keyword>
<feature type="transmembrane region" description="Helical" evidence="7">
    <location>
        <begin position="102"/>
        <end position="123"/>
    </location>
</feature>
<keyword evidence="4 7" id="KW-0812">Transmembrane</keyword>
<dbReference type="InterPro" id="IPR010290">
    <property type="entry name" value="TM_effector"/>
</dbReference>
<name>A0ABZ0SRD9_9MICO</name>
<feature type="transmembrane region" description="Helical" evidence="7">
    <location>
        <begin position="36"/>
        <end position="59"/>
    </location>
</feature>
<dbReference type="Gene3D" id="1.20.1250.20">
    <property type="entry name" value="MFS general substrate transporter like domains"/>
    <property type="match status" value="2"/>
</dbReference>
<accession>A0ABZ0SRD9</accession>
<evidence type="ECO:0000256" key="7">
    <source>
        <dbReference type="SAM" id="Phobius"/>
    </source>
</evidence>
<keyword evidence="6 7" id="KW-0472">Membrane</keyword>
<dbReference type="RefSeq" id="WP_320943429.1">
    <property type="nucleotide sequence ID" value="NZ_BAABEU010000011.1"/>
</dbReference>
<gene>
    <name evidence="9" type="ORF">SM116_05380</name>
</gene>
<sequence length="435" mass="45237">MPSKDAVNPAANSARSAAVPVARPLVRPFGAVQESVGFRALLVSNVCFFSGVWSHSFILGWMVYEQTRSEVALAVFTALRMAPLLLGPLAGVLSDRFDRRRVLLIACTWVLVAAATMAALASWGRSPSLVLLAAGLAIGLAHSPSQPARSALTVELVSRARLSNANALNALVLSTTLLVGPAIGGALLTAFGASTALWLTTGWYAISLIALLGVPANRVRSLGHHDSAWRMLTHGAAALLRNRIVAAVLAITILTNALVFSIYQGFMPVFAGQVLDLDAAGLGALLTCFGLGGMAGSLVVAALGDFRRKGVVFLVGTGTMAVCWALFALSQWFWLSCALLMCAGLASSVFGVLQTTLMLAATPHRLQGRAMGLQELAIGITPLAAIGVGLVAQLLGIAWTTFLTASLLAAALVVIGVAVPALRRYNGTAEDHLVP</sequence>
<comment type="subcellular location">
    <subcellularLocation>
        <location evidence="1">Cell membrane</location>
        <topology evidence="1">Multi-pass membrane protein</topology>
    </subcellularLocation>
</comment>
<evidence type="ECO:0000256" key="6">
    <source>
        <dbReference type="ARBA" id="ARBA00023136"/>
    </source>
</evidence>
<dbReference type="PRINTS" id="PR01988">
    <property type="entry name" value="EXPORTERBACE"/>
</dbReference>
<dbReference type="InterPro" id="IPR020846">
    <property type="entry name" value="MFS_dom"/>
</dbReference>
<feature type="domain" description="Major facilitator superfamily (MFS) profile" evidence="8">
    <location>
        <begin position="23"/>
        <end position="423"/>
    </location>
</feature>
<dbReference type="CDD" id="cd06173">
    <property type="entry name" value="MFS_MefA_like"/>
    <property type="match status" value="1"/>
</dbReference>
<evidence type="ECO:0000313" key="10">
    <source>
        <dbReference type="Proteomes" id="UP001323798"/>
    </source>
</evidence>
<dbReference type="Pfam" id="PF05977">
    <property type="entry name" value="MFS_3"/>
    <property type="match status" value="1"/>
</dbReference>
<dbReference type="InterPro" id="IPR022324">
    <property type="entry name" value="Bacilysin_exporter_BacE_put"/>
</dbReference>
<protein>
    <submittedName>
        <fullName evidence="9">MFS transporter</fullName>
    </submittedName>
</protein>
<feature type="transmembrane region" description="Helical" evidence="7">
    <location>
        <begin position="244"/>
        <end position="263"/>
    </location>
</feature>
<feature type="transmembrane region" description="Helical" evidence="7">
    <location>
        <begin position="283"/>
        <end position="303"/>
    </location>
</feature>
<feature type="transmembrane region" description="Helical" evidence="7">
    <location>
        <begin position="310"/>
        <end position="327"/>
    </location>
</feature>
<dbReference type="PANTHER" id="PTHR23513">
    <property type="entry name" value="INTEGRAL MEMBRANE EFFLUX PROTEIN-RELATED"/>
    <property type="match status" value="1"/>
</dbReference>
<feature type="transmembrane region" description="Helical" evidence="7">
    <location>
        <begin position="71"/>
        <end position="90"/>
    </location>
</feature>
<feature type="transmembrane region" description="Helical" evidence="7">
    <location>
        <begin position="376"/>
        <end position="396"/>
    </location>
</feature>
<dbReference type="Proteomes" id="UP001323798">
    <property type="component" value="Chromosome"/>
</dbReference>
<evidence type="ECO:0000256" key="1">
    <source>
        <dbReference type="ARBA" id="ARBA00004651"/>
    </source>
</evidence>
<evidence type="ECO:0000313" key="9">
    <source>
        <dbReference type="EMBL" id="WPR90725.1"/>
    </source>
</evidence>
<dbReference type="PANTHER" id="PTHR23513:SF11">
    <property type="entry name" value="STAPHYLOFERRIN A TRANSPORTER"/>
    <property type="match status" value="1"/>
</dbReference>
<evidence type="ECO:0000256" key="2">
    <source>
        <dbReference type="ARBA" id="ARBA00022448"/>
    </source>
</evidence>
<dbReference type="SUPFAM" id="SSF103473">
    <property type="entry name" value="MFS general substrate transporter"/>
    <property type="match status" value="1"/>
</dbReference>
<keyword evidence="5 7" id="KW-1133">Transmembrane helix</keyword>
<feature type="transmembrane region" description="Helical" evidence="7">
    <location>
        <begin position="333"/>
        <end position="355"/>
    </location>
</feature>
<feature type="transmembrane region" description="Helical" evidence="7">
    <location>
        <begin position="196"/>
        <end position="214"/>
    </location>
</feature>
<keyword evidence="2" id="KW-0813">Transport</keyword>
<organism evidence="9 10">
    <name type="scientific">Microbacterium rhizosphaerae</name>
    <dbReference type="NCBI Taxonomy" id="1678237"/>
    <lineage>
        <taxon>Bacteria</taxon>
        <taxon>Bacillati</taxon>
        <taxon>Actinomycetota</taxon>
        <taxon>Actinomycetes</taxon>
        <taxon>Micrococcales</taxon>
        <taxon>Microbacteriaceae</taxon>
        <taxon>Microbacterium</taxon>
    </lineage>
</organism>
<dbReference type="InterPro" id="IPR036259">
    <property type="entry name" value="MFS_trans_sf"/>
</dbReference>
<evidence type="ECO:0000256" key="5">
    <source>
        <dbReference type="ARBA" id="ARBA00022989"/>
    </source>
</evidence>
<feature type="transmembrane region" description="Helical" evidence="7">
    <location>
        <begin position="402"/>
        <end position="422"/>
    </location>
</feature>
<evidence type="ECO:0000256" key="3">
    <source>
        <dbReference type="ARBA" id="ARBA00022475"/>
    </source>
</evidence>
<keyword evidence="3" id="KW-1003">Cell membrane</keyword>
<feature type="transmembrane region" description="Helical" evidence="7">
    <location>
        <begin position="166"/>
        <end position="190"/>
    </location>
</feature>
<evidence type="ECO:0000256" key="4">
    <source>
        <dbReference type="ARBA" id="ARBA00022692"/>
    </source>
</evidence>
<proteinExistence type="predicted"/>
<dbReference type="EMBL" id="CP139368">
    <property type="protein sequence ID" value="WPR90725.1"/>
    <property type="molecule type" value="Genomic_DNA"/>
</dbReference>
<reference evidence="9 10" key="1">
    <citation type="submission" date="2023-11" db="EMBL/GenBank/DDBJ databases">
        <title>Genome sequence of Microbacterium rhizosphaerae KACC 19337.</title>
        <authorList>
            <person name="Choi H."/>
            <person name="Kim S."/>
            <person name="Kim Y."/>
            <person name="Kwon S.-W."/>
            <person name="Heo J."/>
        </authorList>
    </citation>
    <scope>NUCLEOTIDE SEQUENCE [LARGE SCALE GENOMIC DNA]</scope>
    <source>
        <strain evidence="9 10">KACC 19337</strain>
    </source>
</reference>